<organism evidence="2 3">
    <name type="scientific">Caldifermentibacillus hisashii</name>
    <dbReference type="NCBI Taxonomy" id="996558"/>
    <lineage>
        <taxon>Bacteria</taxon>
        <taxon>Bacillati</taxon>
        <taxon>Bacillota</taxon>
        <taxon>Bacilli</taxon>
        <taxon>Bacillales</taxon>
        <taxon>Bacillaceae</taxon>
        <taxon>Caldifermentibacillus</taxon>
    </lineage>
</organism>
<dbReference type="RefSeq" id="WP_342021175.1">
    <property type="nucleotide sequence ID" value="NZ_JBBYAK010000003.1"/>
</dbReference>
<feature type="transmembrane region" description="Helical" evidence="1">
    <location>
        <begin position="7"/>
        <end position="26"/>
    </location>
</feature>
<comment type="caution">
    <text evidence="2">The sequence shown here is derived from an EMBL/GenBank/DDBJ whole genome shotgun (WGS) entry which is preliminary data.</text>
</comment>
<gene>
    <name evidence="2" type="ORF">NST17_20645</name>
</gene>
<evidence type="ECO:0000256" key="1">
    <source>
        <dbReference type="SAM" id="Phobius"/>
    </source>
</evidence>
<keyword evidence="1" id="KW-0812">Transmembrane</keyword>
<evidence type="ECO:0000313" key="2">
    <source>
        <dbReference type="EMBL" id="MEL3959565.1"/>
    </source>
</evidence>
<proteinExistence type="predicted"/>
<keyword evidence="1" id="KW-1133">Transmembrane helix</keyword>
<sequence>MASWYKYAIFFAIFIVAFVTIASITLRQESNLAATQEVSPTMQSAKVGEARENATNALDKKALVANFIMETVKTHKHQGEEVTVDYVFLDKNGNVTENENDIESVQFKVNILDDGKIASTSEQRISLIKKEE</sequence>
<keyword evidence="1" id="KW-0472">Membrane</keyword>
<accession>A0ABU9K6C0</accession>
<evidence type="ECO:0000313" key="3">
    <source>
        <dbReference type="Proteomes" id="UP001459714"/>
    </source>
</evidence>
<reference evidence="2 3" key="1">
    <citation type="submission" date="2024-03" db="EMBL/GenBank/DDBJ databases">
        <title>Bacilli Hybrid Assemblies.</title>
        <authorList>
            <person name="Kovac J."/>
        </authorList>
    </citation>
    <scope>NUCLEOTIDE SEQUENCE [LARGE SCALE GENOMIC DNA]</scope>
    <source>
        <strain evidence="2 3">FSL M8-0022</strain>
    </source>
</reference>
<protein>
    <submittedName>
        <fullName evidence="2">Uncharacterized protein</fullName>
    </submittedName>
</protein>
<name>A0ABU9K6C0_9BACI</name>
<keyword evidence="3" id="KW-1185">Reference proteome</keyword>
<dbReference type="Proteomes" id="UP001459714">
    <property type="component" value="Unassembled WGS sequence"/>
</dbReference>
<dbReference type="EMBL" id="JBBYAK010000003">
    <property type="protein sequence ID" value="MEL3959565.1"/>
    <property type="molecule type" value="Genomic_DNA"/>
</dbReference>